<dbReference type="GO" id="GO:0071555">
    <property type="term" value="P:cell wall organization"/>
    <property type="evidence" value="ECO:0007669"/>
    <property type="project" value="UniProtKB-KW"/>
</dbReference>
<dbReference type="EMBL" id="CP157484">
    <property type="protein sequence ID" value="XBO41122.1"/>
    <property type="molecule type" value="Genomic_DNA"/>
</dbReference>
<dbReference type="RefSeq" id="WP_406857973.1">
    <property type="nucleotide sequence ID" value="NZ_CP157484.1"/>
</dbReference>
<dbReference type="PRINTS" id="PR00725">
    <property type="entry name" value="DADACBPTASE1"/>
</dbReference>
<keyword evidence="5" id="KW-0573">Peptidoglycan synthesis</keyword>
<evidence type="ECO:0000313" key="12">
    <source>
        <dbReference type="EMBL" id="XBO41122.1"/>
    </source>
</evidence>
<gene>
    <name evidence="12" type="ORF">ABEG18_10275</name>
</gene>
<comment type="similarity">
    <text evidence="1 9">Belongs to the peptidase S11 family.</text>
</comment>
<feature type="compositionally biased region" description="Basic and acidic residues" evidence="10">
    <location>
        <begin position="457"/>
        <end position="472"/>
    </location>
</feature>
<keyword evidence="2" id="KW-0732">Signal</keyword>
<evidence type="ECO:0000256" key="9">
    <source>
        <dbReference type="RuleBase" id="RU004016"/>
    </source>
</evidence>
<keyword evidence="6" id="KW-0961">Cell wall biogenesis/degradation</keyword>
<feature type="binding site" evidence="8">
    <location>
        <position position="246"/>
    </location>
    <ligand>
        <name>substrate</name>
    </ligand>
</feature>
<keyword evidence="12" id="KW-0645">Protease</keyword>
<feature type="region of interest" description="Disordered" evidence="10">
    <location>
        <begin position="455"/>
        <end position="478"/>
    </location>
</feature>
<feature type="active site" evidence="7">
    <location>
        <position position="144"/>
    </location>
</feature>
<dbReference type="Gene3D" id="3.40.710.10">
    <property type="entry name" value="DD-peptidase/beta-lactamase superfamily"/>
    <property type="match status" value="1"/>
</dbReference>
<evidence type="ECO:0000256" key="4">
    <source>
        <dbReference type="ARBA" id="ARBA00022960"/>
    </source>
</evidence>
<reference evidence="12" key="1">
    <citation type="submission" date="2024-05" db="EMBL/GenBank/DDBJ databases">
        <authorList>
            <person name="Kim S."/>
            <person name="Heo J."/>
            <person name="Choi H."/>
            <person name="Choi Y."/>
            <person name="Kwon S.-W."/>
            <person name="Kim Y."/>
        </authorList>
    </citation>
    <scope>NUCLEOTIDE SEQUENCE</scope>
    <source>
        <strain evidence="12">KACC 23698</strain>
    </source>
</reference>
<dbReference type="InterPro" id="IPR018044">
    <property type="entry name" value="Peptidase_S11"/>
</dbReference>
<evidence type="ECO:0000256" key="6">
    <source>
        <dbReference type="ARBA" id="ARBA00023316"/>
    </source>
</evidence>
<dbReference type="GO" id="GO:0009002">
    <property type="term" value="F:serine-type D-Ala-D-Ala carboxypeptidase activity"/>
    <property type="evidence" value="ECO:0007669"/>
    <property type="project" value="InterPro"/>
</dbReference>
<dbReference type="GO" id="GO:0008360">
    <property type="term" value="P:regulation of cell shape"/>
    <property type="evidence" value="ECO:0007669"/>
    <property type="project" value="UniProtKB-KW"/>
</dbReference>
<keyword evidence="12" id="KW-0121">Carboxypeptidase</keyword>
<dbReference type="InterPro" id="IPR001967">
    <property type="entry name" value="Peptidase_S11_N"/>
</dbReference>
<accession>A0AAU7JL57</accession>
<evidence type="ECO:0000256" key="1">
    <source>
        <dbReference type="ARBA" id="ARBA00007164"/>
    </source>
</evidence>
<dbReference type="Pfam" id="PF00768">
    <property type="entry name" value="Peptidase_S11"/>
    <property type="match status" value="1"/>
</dbReference>
<dbReference type="PANTHER" id="PTHR21581:SF6">
    <property type="entry name" value="TRAFFICKING PROTEIN PARTICLE COMPLEX SUBUNIT 12"/>
    <property type="match status" value="1"/>
</dbReference>
<keyword evidence="4" id="KW-0133">Cell shape</keyword>
<sequence length="478" mass="49872">MACFAAKARTNAGVTRLWVAALVSVVAIAGTGPAEAGKRRMHPGKSALHKAGAYQPPYAAIVVDPQSGRILHAVDADAPRHPASLTKVMTLYLLFEKLQSGEYRLDTPLQVSAAAMNQAPSRLGVKKGETITVEDAIKAIVTRSANDVAVVVAENIGGTEAEFARKMTEKAASLGMRNTTFVNASGLPNKAQITTARDLSILGQKVREQFPSLFTYFATRSFDYAGTKVLSHNRLMTRLEGMDGIKTGFTNASGFNLLASVRRDDRSLVAVILGGASQRTRDNAMAELVNRYIAEAAPAAPVAVASATPAGSAATTPSVAQAPAPAQPAAAQEDPIVTGSIRAVSVASVGSLDASASSLGLPLTLGAFAMAAAGLALARRRVRIIGDGFLAASLVCEHIAEQLPRPSLGAARLASANWRKPRFLLPRKVAVPPSLMDLSVDPALAYDPAPAAFAGYEDQRPAPRSAARDAGVRARPLA</sequence>
<evidence type="ECO:0000256" key="7">
    <source>
        <dbReference type="PIRSR" id="PIRSR618044-1"/>
    </source>
</evidence>
<name>A0AAU7JL57_9HYPH</name>
<protein>
    <submittedName>
        <fullName evidence="12">D-alanyl-D-alanine carboxypeptidase family protein</fullName>
        <ecNumber evidence="12">3.4.-.-</ecNumber>
    </submittedName>
</protein>
<evidence type="ECO:0000256" key="2">
    <source>
        <dbReference type="ARBA" id="ARBA00022729"/>
    </source>
</evidence>
<evidence type="ECO:0000256" key="3">
    <source>
        <dbReference type="ARBA" id="ARBA00022801"/>
    </source>
</evidence>
<dbReference type="EC" id="3.4.-.-" evidence="12"/>
<dbReference type="GO" id="GO:0006508">
    <property type="term" value="P:proteolysis"/>
    <property type="evidence" value="ECO:0007669"/>
    <property type="project" value="InterPro"/>
</dbReference>
<organism evidence="12">
    <name type="scientific">Alsobacter sp. KACC 23698</name>
    <dbReference type="NCBI Taxonomy" id="3149229"/>
    <lineage>
        <taxon>Bacteria</taxon>
        <taxon>Pseudomonadati</taxon>
        <taxon>Pseudomonadota</taxon>
        <taxon>Alphaproteobacteria</taxon>
        <taxon>Hyphomicrobiales</taxon>
        <taxon>Alsobacteraceae</taxon>
        <taxon>Alsobacter</taxon>
    </lineage>
</organism>
<dbReference type="PANTHER" id="PTHR21581">
    <property type="entry name" value="D-ALANYL-D-ALANINE CARBOXYPEPTIDASE"/>
    <property type="match status" value="1"/>
</dbReference>
<evidence type="ECO:0000256" key="10">
    <source>
        <dbReference type="SAM" id="MobiDB-lite"/>
    </source>
</evidence>
<feature type="active site" description="Acyl-ester intermediate" evidence="7">
    <location>
        <position position="84"/>
    </location>
</feature>
<proteinExistence type="inferred from homology"/>
<dbReference type="SUPFAM" id="SSF56601">
    <property type="entry name" value="beta-lactamase/transpeptidase-like"/>
    <property type="match status" value="1"/>
</dbReference>
<dbReference type="InterPro" id="IPR012338">
    <property type="entry name" value="Beta-lactam/transpept-like"/>
</dbReference>
<evidence type="ECO:0000256" key="5">
    <source>
        <dbReference type="ARBA" id="ARBA00022984"/>
    </source>
</evidence>
<feature type="domain" description="Peptidase S11 D-alanyl-D-alanine carboxypeptidase A N-terminal" evidence="11">
    <location>
        <begin position="59"/>
        <end position="275"/>
    </location>
</feature>
<feature type="active site" description="Proton acceptor" evidence="7">
    <location>
        <position position="87"/>
    </location>
</feature>
<keyword evidence="3 12" id="KW-0378">Hydrolase</keyword>
<evidence type="ECO:0000259" key="11">
    <source>
        <dbReference type="Pfam" id="PF00768"/>
    </source>
</evidence>
<dbReference type="GO" id="GO:0009252">
    <property type="term" value="P:peptidoglycan biosynthetic process"/>
    <property type="evidence" value="ECO:0007669"/>
    <property type="project" value="UniProtKB-KW"/>
</dbReference>
<evidence type="ECO:0000256" key="8">
    <source>
        <dbReference type="PIRSR" id="PIRSR618044-2"/>
    </source>
</evidence>
<dbReference type="AlphaFoldDB" id="A0AAU7JL57"/>